<keyword evidence="4" id="KW-0472">Membrane</keyword>
<dbReference type="SMART" id="SM01158">
    <property type="entry name" value="DUF1741"/>
    <property type="match status" value="1"/>
</dbReference>
<dbReference type="AlphaFoldDB" id="A0A0G2GB47"/>
<accession>A0A0G2GB47</accession>
<name>A0A0G2GB47_PHACM</name>
<organism evidence="6 7">
    <name type="scientific">Phaeomoniella chlamydospora</name>
    <name type="common">Phaeoacremonium chlamydosporum</name>
    <dbReference type="NCBI Taxonomy" id="158046"/>
    <lineage>
        <taxon>Eukaryota</taxon>
        <taxon>Fungi</taxon>
        <taxon>Dikarya</taxon>
        <taxon>Ascomycota</taxon>
        <taxon>Pezizomycotina</taxon>
        <taxon>Eurotiomycetes</taxon>
        <taxon>Chaetothyriomycetidae</taxon>
        <taxon>Phaeomoniellales</taxon>
        <taxon>Phaeomoniellaceae</taxon>
        <taxon>Phaeomoniella</taxon>
    </lineage>
</organism>
<protein>
    <recommendedName>
        <fullName evidence="5">Armadillo-like helical domain-containing protein</fullName>
    </recommendedName>
</protein>
<evidence type="ECO:0000256" key="3">
    <source>
        <dbReference type="ARBA" id="ARBA00022989"/>
    </source>
</evidence>
<evidence type="ECO:0000259" key="5">
    <source>
        <dbReference type="SMART" id="SM01158"/>
    </source>
</evidence>
<keyword evidence="2" id="KW-0812">Transmembrane</keyword>
<dbReference type="OrthoDB" id="2012278at2759"/>
<comment type="subcellular location">
    <subcellularLocation>
        <location evidence="1">Membrane</location>
    </subcellularLocation>
</comment>
<evidence type="ECO:0000313" key="6">
    <source>
        <dbReference type="EMBL" id="KKY20853.1"/>
    </source>
</evidence>
<reference evidence="6 7" key="1">
    <citation type="submission" date="2015-05" db="EMBL/GenBank/DDBJ databases">
        <title>Distinctive expansion of gene families associated with plant cell wall degradation and secondary metabolism in the genomes of grapevine trunk pathogens.</title>
        <authorList>
            <person name="Lawrence D.P."/>
            <person name="Travadon R."/>
            <person name="Rolshausen P.E."/>
            <person name="Baumgartner K."/>
        </authorList>
    </citation>
    <scope>NUCLEOTIDE SEQUENCE [LARGE SCALE GENOMIC DNA]</scope>
    <source>
        <strain evidence="6">UCRPC4</strain>
    </source>
</reference>
<evidence type="ECO:0000256" key="4">
    <source>
        <dbReference type="ARBA" id="ARBA00023136"/>
    </source>
</evidence>
<proteinExistence type="predicted"/>
<dbReference type="InterPro" id="IPR039868">
    <property type="entry name" value="ARMD3-like"/>
</dbReference>
<feature type="domain" description="Armadillo-like helical" evidence="5">
    <location>
        <begin position="231"/>
        <end position="452"/>
    </location>
</feature>
<evidence type="ECO:0000313" key="7">
    <source>
        <dbReference type="Proteomes" id="UP000053317"/>
    </source>
</evidence>
<dbReference type="EMBL" id="LCWF01000092">
    <property type="protein sequence ID" value="KKY20853.1"/>
    <property type="molecule type" value="Genomic_DNA"/>
</dbReference>
<dbReference type="Proteomes" id="UP000053317">
    <property type="component" value="Unassembled WGS sequence"/>
</dbReference>
<evidence type="ECO:0000256" key="1">
    <source>
        <dbReference type="ARBA" id="ARBA00004370"/>
    </source>
</evidence>
<dbReference type="PANTHER" id="PTHR13608:SF3">
    <property type="entry name" value="ARMADILLO-LIKE HELICAL DOMAIN-CONTAINING PROTEIN 3"/>
    <property type="match status" value="1"/>
</dbReference>
<sequence length="455" mass="50054">MAALLGGVLTKRYTNPSSDVIQVLAGLDEVDIIVTRLVSCIDSTVKEHGDVALRCSAIKCAIAMVSGAIKTGLVSYFTHKDLFPGLMKFVHDVQDPRDSLEAFLLLGLLANYNKFEIQNPYELRLDDFVNEDTIQRIVRTVGMVSSATRNQYVEIQDDLPESWNLNSTLIFLGLRAFAPEAKAKATPPTEEEAKLLFGALPRPEAALILSTYSFVNANKVFAANLATLPASLKSTESPFSAFLSYGSYLVHHAYRSERCVHYSILVLLTLRVITEDNLIMKRLSASESKIPYAPDLSYLPSIGESLCTPLTNLTAFCLAVGDTFLPDPTSYDDLFYKLIEIGPVLPKFCDAYNLAPPSSVATSATNTTHSLQILIKVSTHYHNLLTSKHGTSQKHQSPAAVAEVIKQGYETLDLPENTAAEFGSWMPWREGTEKALIKKIIRTVVEDSRKLAIAS</sequence>
<keyword evidence="3" id="KW-1133">Transmembrane helix</keyword>
<dbReference type="GO" id="GO:0016020">
    <property type="term" value="C:membrane"/>
    <property type="evidence" value="ECO:0007669"/>
    <property type="project" value="UniProtKB-SubCell"/>
</dbReference>
<reference evidence="6 7" key="2">
    <citation type="submission" date="2015-05" db="EMBL/GenBank/DDBJ databases">
        <authorList>
            <person name="Morales-Cruz A."/>
            <person name="Amrine K.C."/>
            <person name="Cantu D."/>
        </authorList>
    </citation>
    <scope>NUCLEOTIDE SEQUENCE [LARGE SCALE GENOMIC DNA]</scope>
    <source>
        <strain evidence="6">UCRPC4</strain>
    </source>
</reference>
<evidence type="ECO:0000256" key="2">
    <source>
        <dbReference type="ARBA" id="ARBA00022692"/>
    </source>
</evidence>
<dbReference type="GO" id="GO:0005829">
    <property type="term" value="C:cytosol"/>
    <property type="evidence" value="ECO:0007669"/>
    <property type="project" value="TreeGrafter"/>
</dbReference>
<dbReference type="InterPro" id="IPR013636">
    <property type="entry name" value="ARMH3_C"/>
</dbReference>
<dbReference type="PANTHER" id="PTHR13608">
    <property type="entry name" value="ARMADILLO-LIKE HELICAL DOMAIN-CONTAINING PROTEIN 3"/>
    <property type="match status" value="1"/>
</dbReference>
<keyword evidence="7" id="KW-1185">Reference proteome</keyword>
<gene>
    <name evidence="6" type="ORF">UCRPC4_g04014</name>
</gene>
<dbReference type="Pfam" id="PF08427">
    <property type="entry name" value="ARMH3_C"/>
    <property type="match status" value="1"/>
</dbReference>
<comment type="caution">
    <text evidence="6">The sequence shown here is derived from an EMBL/GenBank/DDBJ whole genome shotgun (WGS) entry which is preliminary data.</text>
</comment>